<evidence type="ECO:0000313" key="2">
    <source>
        <dbReference type="EMBL" id="RMJ17132.1"/>
    </source>
</evidence>
<gene>
    <name evidence="2" type="ORF">CDV36_003188</name>
</gene>
<evidence type="ECO:0008006" key="4">
    <source>
        <dbReference type="Google" id="ProtNLM"/>
    </source>
</evidence>
<dbReference type="AlphaFoldDB" id="A0A3M2SJ27"/>
<accession>A0A3M2SJ27</accession>
<reference evidence="2 3" key="1">
    <citation type="submission" date="2017-06" db="EMBL/GenBank/DDBJ databases">
        <title>Comparative genomic analysis of Ambrosia Fusariam Clade fungi.</title>
        <authorList>
            <person name="Stajich J.E."/>
            <person name="Carrillo J."/>
            <person name="Kijimoto T."/>
            <person name="Eskalen A."/>
            <person name="O'Donnell K."/>
            <person name="Kasson M."/>
        </authorList>
    </citation>
    <scope>NUCLEOTIDE SEQUENCE [LARGE SCALE GENOMIC DNA]</scope>
    <source>
        <strain evidence="2">UCR3666</strain>
    </source>
</reference>
<feature type="compositionally biased region" description="Polar residues" evidence="1">
    <location>
        <begin position="38"/>
        <end position="51"/>
    </location>
</feature>
<feature type="compositionally biased region" description="Basic and acidic residues" evidence="1">
    <location>
        <begin position="17"/>
        <end position="34"/>
    </location>
</feature>
<feature type="region of interest" description="Disordered" evidence="1">
    <location>
        <begin position="1"/>
        <end position="70"/>
    </location>
</feature>
<sequence length="206" mass="22958">MPTMLGLTTDPSPNGLDSKESKFGKRSSNRDMELVPRQSGSLTSGIENSDFFNGGKQKEHSDDEESDDEKLNTIKGRNHAAAKEMETLLWRALCDKPKSALKYIGKDAVISNRFLFGDPEPRTAESDPPLEEEIKHCEEWLAYKMHDPQVVEVGLMAAAIAYKVTLFRQIDQGNGQYGMQTVEATCSSSWRQLASGDWELCSMFAS</sequence>
<dbReference type="Proteomes" id="UP000277212">
    <property type="component" value="Unassembled WGS sequence"/>
</dbReference>
<organism evidence="2 3">
    <name type="scientific">Fusarium kuroshium</name>
    <dbReference type="NCBI Taxonomy" id="2010991"/>
    <lineage>
        <taxon>Eukaryota</taxon>
        <taxon>Fungi</taxon>
        <taxon>Dikarya</taxon>
        <taxon>Ascomycota</taxon>
        <taxon>Pezizomycotina</taxon>
        <taxon>Sordariomycetes</taxon>
        <taxon>Hypocreomycetidae</taxon>
        <taxon>Hypocreales</taxon>
        <taxon>Nectriaceae</taxon>
        <taxon>Fusarium</taxon>
        <taxon>Fusarium solani species complex</taxon>
    </lineage>
</organism>
<dbReference type="EMBL" id="NKUJ01000037">
    <property type="protein sequence ID" value="RMJ17132.1"/>
    <property type="molecule type" value="Genomic_DNA"/>
</dbReference>
<protein>
    <recommendedName>
        <fullName evidence="4">DUF4440 domain-containing protein</fullName>
    </recommendedName>
</protein>
<name>A0A3M2SJ27_9HYPO</name>
<proteinExistence type="predicted"/>
<dbReference type="OrthoDB" id="5068067at2759"/>
<keyword evidence="3" id="KW-1185">Reference proteome</keyword>
<evidence type="ECO:0000313" key="3">
    <source>
        <dbReference type="Proteomes" id="UP000277212"/>
    </source>
</evidence>
<evidence type="ECO:0000256" key="1">
    <source>
        <dbReference type="SAM" id="MobiDB-lite"/>
    </source>
</evidence>
<comment type="caution">
    <text evidence="2">The sequence shown here is derived from an EMBL/GenBank/DDBJ whole genome shotgun (WGS) entry which is preliminary data.</text>
</comment>